<name>A0ABQ7XLY3_BRANA</name>
<sequence length="188" mass="21309">RSKQGVRKLHGWKLTLRPHNTPLWSATQHYVPSSLLHGLPVHNSPDHSSSVHSSRYNSSPVHSSPDHMSPDYNSPIHRSPAHKSPVHNSPDHSSSVHSSRYNSSPVHSSPDHMSPDYNSLIHRSPAHNSPLLKKGFVGGGGPVCYFLQEHEKKNKKAKNRHIWKKDVWKIMKKIESFLVLFMKLEPKT</sequence>
<feature type="non-terminal residue" evidence="2">
    <location>
        <position position="1"/>
    </location>
</feature>
<evidence type="ECO:0000256" key="1">
    <source>
        <dbReference type="SAM" id="MobiDB-lite"/>
    </source>
</evidence>
<accession>A0ABQ7XLY3</accession>
<protein>
    <submittedName>
        <fullName evidence="2">Uncharacterized protein</fullName>
    </submittedName>
</protein>
<feature type="compositionally biased region" description="Low complexity" evidence="1">
    <location>
        <begin position="86"/>
        <end position="106"/>
    </location>
</feature>
<keyword evidence="3" id="KW-1185">Reference proteome</keyword>
<feature type="region of interest" description="Disordered" evidence="1">
    <location>
        <begin position="41"/>
        <end position="125"/>
    </location>
</feature>
<gene>
    <name evidence="2" type="ORF">HID58_085206</name>
</gene>
<evidence type="ECO:0000313" key="2">
    <source>
        <dbReference type="EMBL" id="KAH0856945.1"/>
    </source>
</evidence>
<comment type="caution">
    <text evidence="2">The sequence shown here is derived from an EMBL/GenBank/DDBJ whole genome shotgun (WGS) entry which is preliminary data.</text>
</comment>
<dbReference type="Proteomes" id="UP000824890">
    <property type="component" value="Unassembled WGS sequence"/>
</dbReference>
<organism evidence="2 3">
    <name type="scientific">Brassica napus</name>
    <name type="common">Rape</name>
    <dbReference type="NCBI Taxonomy" id="3708"/>
    <lineage>
        <taxon>Eukaryota</taxon>
        <taxon>Viridiplantae</taxon>
        <taxon>Streptophyta</taxon>
        <taxon>Embryophyta</taxon>
        <taxon>Tracheophyta</taxon>
        <taxon>Spermatophyta</taxon>
        <taxon>Magnoliopsida</taxon>
        <taxon>eudicotyledons</taxon>
        <taxon>Gunneridae</taxon>
        <taxon>Pentapetalae</taxon>
        <taxon>rosids</taxon>
        <taxon>malvids</taxon>
        <taxon>Brassicales</taxon>
        <taxon>Brassicaceae</taxon>
        <taxon>Brassiceae</taxon>
        <taxon>Brassica</taxon>
    </lineage>
</organism>
<dbReference type="EMBL" id="JAGKQM010000019">
    <property type="protein sequence ID" value="KAH0856945.1"/>
    <property type="molecule type" value="Genomic_DNA"/>
</dbReference>
<feature type="compositionally biased region" description="Low complexity" evidence="1">
    <location>
        <begin position="41"/>
        <end position="61"/>
    </location>
</feature>
<evidence type="ECO:0000313" key="3">
    <source>
        <dbReference type="Proteomes" id="UP000824890"/>
    </source>
</evidence>
<reference evidence="2 3" key="1">
    <citation type="submission" date="2021-05" db="EMBL/GenBank/DDBJ databases">
        <title>Genome Assembly of Synthetic Allotetraploid Brassica napus Reveals Homoeologous Exchanges between Subgenomes.</title>
        <authorList>
            <person name="Davis J.T."/>
        </authorList>
    </citation>
    <scope>NUCLEOTIDE SEQUENCE [LARGE SCALE GENOMIC DNA]</scope>
    <source>
        <strain evidence="3">cv. Da-Ae</strain>
        <tissue evidence="2">Seedling</tissue>
    </source>
</reference>
<proteinExistence type="predicted"/>